<dbReference type="AlphaFoldDB" id="A0A1Q4NUX9"/>
<reference evidence="2 3" key="1">
    <citation type="submission" date="2016-09" db="EMBL/GenBank/DDBJ databases">
        <title>Serratia marcescens MSU-97 and epiphytic antimycotic-producing bacteria.</title>
        <authorList>
            <person name="Matilla M.A."/>
        </authorList>
    </citation>
    <scope>NUCLEOTIDE SEQUENCE [LARGE SCALE GENOMIC DNA]</scope>
    <source>
        <strain evidence="2 3">MSU-97</strain>
    </source>
</reference>
<accession>A0A1Q4NUX9</accession>
<dbReference type="InterPro" id="IPR036736">
    <property type="entry name" value="ACP-like_sf"/>
</dbReference>
<dbReference type="EMBL" id="MJAO01000030">
    <property type="protein sequence ID" value="OKB64686.1"/>
    <property type="molecule type" value="Genomic_DNA"/>
</dbReference>
<proteinExistence type="predicted"/>
<name>A0A1Q4NUX9_SERMA</name>
<dbReference type="Pfam" id="PF00550">
    <property type="entry name" value="PP-binding"/>
    <property type="match status" value="1"/>
</dbReference>
<protein>
    <recommendedName>
        <fullName evidence="1">Carrier domain-containing protein</fullName>
    </recommendedName>
</protein>
<evidence type="ECO:0000313" key="3">
    <source>
        <dbReference type="Proteomes" id="UP000185770"/>
    </source>
</evidence>
<evidence type="ECO:0000259" key="1">
    <source>
        <dbReference type="PROSITE" id="PS50075"/>
    </source>
</evidence>
<dbReference type="PROSITE" id="PS50075">
    <property type="entry name" value="CARRIER"/>
    <property type="match status" value="1"/>
</dbReference>
<evidence type="ECO:0000313" key="2">
    <source>
        <dbReference type="EMBL" id="OKB64686.1"/>
    </source>
</evidence>
<feature type="domain" description="Carrier" evidence="1">
    <location>
        <begin position="1"/>
        <end position="76"/>
    </location>
</feature>
<dbReference type="OrthoDB" id="9809025at2"/>
<sequence length="80" mass="8866">MMIDVKEVCEQISILVPDITVQPDDKLDESGIDSMTLVRLVLQLESFFDVVIPDALLGAETFKTPRNITEALNSSKDNSL</sequence>
<dbReference type="SUPFAM" id="SSF47336">
    <property type="entry name" value="ACP-like"/>
    <property type="match status" value="1"/>
</dbReference>
<dbReference type="InterPro" id="IPR009081">
    <property type="entry name" value="PP-bd_ACP"/>
</dbReference>
<dbReference type="Proteomes" id="UP000185770">
    <property type="component" value="Unassembled WGS sequence"/>
</dbReference>
<comment type="caution">
    <text evidence="2">The sequence shown here is derived from an EMBL/GenBank/DDBJ whole genome shotgun (WGS) entry which is preliminary data.</text>
</comment>
<organism evidence="2 3">
    <name type="scientific">Serratia marcescens</name>
    <dbReference type="NCBI Taxonomy" id="615"/>
    <lineage>
        <taxon>Bacteria</taxon>
        <taxon>Pseudomonadati</taxon>
        <taxon>Pseudomonadota</taxon>
        <taxon>Gammaproteobacteria</taxon>
        <taxon>Enterobacterales</taxon>
        <taxon>Yersiniaceae</taxon>
        <taxon>Serratia</taxon>
    </lineage>
</organism>
<dbReference type="Gene3D" id="1.10.1200.10">
    <property type="entry name" value="ACP-like"/>
    <property type="match status" value="1"/>
</dbReference>
<dbReference type="RefSeq" id="WP_073534539.1">
    <property type="nucleotide sequence ID" value="NZ_MJAO01000030.1"/>
</dbReference>
<gene>
    <name evidence="2" type="ORF">BHU62_21345</name>
</gene>